<organism evidence="1 2">
    <name type="scientific">Candidatus Magasanikbacteria bacterium CG_4_9_14_0_2_um_filter_42_11</name>
    <dbReference type="NCBI Taxonomy" id="1974643"/>
    <lineage>
        <taxon>Bacteria</taxon>
        <taxon>Candidatus Magasanikiibacteriota</taxon>
    </lineage>
</organism>
<proteinExistence type="predicted"/>
<accession>A0A2M8F8A3</accession>
<reference evidence="2" key="1">
    <citation type="submission" date="2017-09" db="EMBL/GenBank/DDBJ databases">
        <title>Depth-based differentiation of microbial function through sediment-hosted aquifers and enrichment of novel symbionts in the deep terrestrial subsurface.</title>
        <authorList>
            <person name="Probst A.J."/>
            <person name="Ladd B."/>
            <person name="Jarett J.K."/>
            <person name="Geller-Mcgrath D.E."/>
            <person name="Sieber C.M.K."/>
            <person name="Emerson J.B."/>
            <person name="Anantharaman K."/>
            <person name="Thomas B.C."/>
            <person name="Malmstrom R."/>
            <person name="Stieglmeier M."/>
            <person name="Klingl A."/>
            <person name="Woyke T."/>
            <person name="Ryan C.M."/>
            <person name="Banfield J.F."/>
        </authorList>
    </citation>
    <scope>NUCLEOTIDE SEQUENCE [LARGE SCALE GENOMIC DNA]</scope>
</reference>
<evidence type="ECO:0000313" key="1">
    <source>
        <dbReference type="EMBL" id="PJC51964.1"/>
    </source>
</evidence>
<comment type="caution">
    <text evidence="1">The sequence shown here is derived from an EMBL/GenBank/DDBJ whole genome shotgun (WGS) entry which is preliminary data.</text>
</comment>
<dbReference type="AlphaFoldDB" id="A0A2M8F8A3"/>
<sequence length="64" mass="7501">MSYLIKSNFIGNFKNGDNIAYNLKVLDVLYKKYEISNSYDQKLLSKPIIILRVLPSRIWYNASI</sequence>
<evidence type="ECO:0000313" key="2">
    <source>
        <dbReference type="Proteomes" id="UP000231456"/>
    </source>
</evidence>
<gene>
    <name evidence="1" type="ORF">CO030_05340</name>
</gene>
<dbReference type="EMBL" id="PFRH01000160">
    <property type="protein sequence ID" value="PJC51964.1"/>
    <property type="molecule type" value="Genomic_DNA"/>
</dbReference>
<dbReference type="Proteomes" id="UP000231456">
    <property type="component" value="Unassembled WGS sequence"/>
</dbReference>
<name>A0A2M8F8A3_9BACT</name>
<protein>
    <submittedName>
        <fullName evidence="1">Uncharacterized protein</fullName>
    </submittedName>
</protein>